<dbReference type="PANTHER" id="PTHR43540">
    <property type="entry name" value="PEROXYUREIDOACRYLATE/UREIDOACRYLATE AMIDOHYDROLASE-RELATED"/>
    <property type="match status" value="1"/>
</dbReference>
<protein>
    <submittedName>
        <fullName evidence="7">Isochorismatase domain-containing protein</fullName>
    </submittedName>
</protein>
<accession>A0ABP0M1J5</accession>
<feature type="domain" description="Isochorismatase-like" evidence="6">
    <location>
        <begin position="402"/>
        <end position="591"/>
    </location>
</feature>
<dbReference type="InterPro" id="IPR050272">
    <property type="entry name" value="Isochorismatase-like_hydrls"/>
</dbReference>
<gene>
    <name evidence="7" type="ORF">SCF082_LOCUS25288</name>
</gene>
<sequence length="687" mass="75717">MARERSRSRSEYTYSSYSSDARPGANAASGGKVLEKAVTDRKANGGKAKVEEASIARRDANPGGSELQQEEAKVALDNLKEMLAERQRELAEEANLDRQKDIKKDIEILKQWLREKEGKLEASAEAGQVKEEPKSDISGKEHAASKGEEKRATKESKQATSHKMSENKGSKKKEAAEVAKKEAAGSASKVEKTSKKLSSNQDTKQKSRAEKAEKVPKKASSKEEAKQKSKSEKDPKKRPKEENGLEAPPVPPAAVSKKEKSSREDPSKEKKPEKKDAAETGSKEVWQGEIAVVMPVTKKSFRVGSSQKLSGGRACCGRAFAMVFIRWSLPLLSLAQAHLGPGEQPLPKIAKAGEQNFDQMAAAGINSVNGISATGQRNPLQFPYLTDFWCAYELSDRSRTMALLIDDMQVEYKEYVQGIVAPIQELLVEFRKAKLPIFWSTWWRWGPEDGFFNSMDRFYGPIGWNTSLNALYNHKPNGGDVLPEVAPETEEEKNRVMHKSYSLDMFDERPMKWKVPNNQGTLHQELQKLGVDTVVQVGAWTDDCIISTAFHAFSLQYDVVLIEDGVSTASKQHFNAIEVMRGAAAKVLLAQDVVKYFKAGRPVEPPLPKAKLAGPRLALKPLPSDLRSSNAETQPSTAQNLLVAPQGRTFADGAILLVVGCIGPISFAAGWILRGRSTFTRRDAPLL</sequence>
<feature type="compositionally biased region" description="Basic and acidic residues" evidence="4">
    <location>
        <begin position="119"/>
        <end position="194"/>
    </location>
</feature>
<dbReference type="InterPro" id="IPR036380">
    <property type="entry name" value="Isochorismatase-like_sf"/>
</dbReference>
<evidence type="ECO:0000256" key="2">
    <source>
        <dbReference type="ARBA" id="ARBA00022801"/>
    </source>
</evidence>
<proteinExistence type="inferred from homology"/>
<dbReference type="InterPro" id="IPR000868">
    <property type="entry name" value="Isochorismatase-like_dom"/>
</dbReference>
<evidence type="ECO:0000259" key="6">
    <source>
        <dbReference type="Pfam" id="PF00857"/>
    </source>
</evidence>
<keyword evidence="3" id="KW-0175">Coiled coil</keyword>
<dbReference type="Pfam" id="PF00857">
    <property type="entry name" value="Isochorismatase"/>
    <property type="match status" value="1"/>
</dbReference>
<evidence type="ECO:0000256" key="1">
    <source>
        <dbReference type="ARBA" id="ARBA00006336"/>
    </source>
</evidence>
<evidence type="ECO:0000256" key="3">
    <source>
        <dbReference type="SAM" id="Coils"/>
    </source>
</evidence>
<keyword evidence="8" id="KW-1185">Reference proteome</keyword>
<evidence type="ECO:0000313" key="8">
    <source>
        <dbReference type="Proteomes" id="UP001642464"/>
    </source>
</evidence>
<organism evidence="7 8">
    <name type="scientific">Durusdinium trenchii</name>
    <dbReference type="NCBI Taxonomy" id="1381693"/>
    <lineage>
        <taxon>Eukaryota</taxon>
        <taxon>Sar</taxon>
        <taxon>Alveolata</taxon>
        <taxon>Dinophyceae</taxon>
        <taxon>Suessiales</taxon>
        <taxon>Symbiodiniaceae</taxon>
        <taxon>Durusdinium</taxon>
    </lineage>
</organism>
<dbReference type="SUPFAM" id="SSF52499">
    <property type="entry name" value="Isochorismatase-like hydrolases"/>
    <property type="match status" value="1"/>
</dbReference>
<feature type="region of interest" description="Disordered" evidence="4">
    <location>
        <begin position="119"/>
        <end position="282"/>
    </location>
</feature>
<feature type="transmembrane region" description="Helical" evidence="5">
    <location>
        <begin position="654"/>
        <end position="673"/>
    </location>
</feature>
<keyword evidence="5" id="KW-0812">Transmembrane</keyword>
<keyword evidence="5" id="KW-1133">Transmembrane helix</keyword>
<reference evidence="7 8" key="1">
    <citation type="submission" date="2024-02" db="EMBL/GenBank/DDBJ databases">
        <authorList>
            <person name="Chen Y."/>
            <person name="Shah S."/>
            <person name="Dougan E. K."/>
            <person name="Thang M."/>
            <person name="Chan C."/>
        </authorList>
    </citation>
    <scope>NUCLEOTIDE SEQUENCE [LARGE SCALE GENOMIC DNA]</scope>
</reference>
<evidence type="ECO:0000256" key="5">
    <source>
        <dbReference type="SAM" id="Phobius"/>
    </source>
</evidence>
<feature type="compositionally biased region" description="Basic and acidic residues" evidence="4">
    <location>
        <begin position="256"/>
        <end position="282"/>
    </location>
</feature>
<evidence type="ECO:0000313" key="7">
    <source>
        <dbReference type="EMBL" id="CAK9044527.1"/>
    </source>
</evidence>
<comment type="similarity">
    <text evidence="1">Belongs to the isochorismatase family.</text>
</comment>
<dbReference type="Gene3D" id="3.40.50.850">
    <property type="entry name" value="Isochorismatase-like"/>
    <property type="match status" value="1"/>
</dbReference>
<dbReference type="EMBL" id="CAXAMM010018891">
    <property type="protein sequence ID" value="CAK9044527.1"/>
    <property type="molecule type" value="Genomic_DNA"/>
</dbReference>
<dbReference type="CDD" id="cd00431">
    <property type="entry name" value="cysteine_hydrolases"/>
    <property type="match status" value="1"/>
</dbReference>
<evidence type="ECO:0000256" key="4">
    <source>
        <dbReference type="SAM" id="MobiDB-lite"/>
    </source>
</evidence>
<dbReference type="Proteomes" id="UP001642464">
    <property type="component" value="Unassembled WGS sequence"/>
</dbReference>
<feature type="compositionally biased region" description="Basic and acidic residues" evidence="4">
    <location>
        <begin position="1"/>
        <end position="10"/>
    </location>
</feature>
<feature type="compositionally biased region" description="Basic and acidic residues" evidence="4">
    <location>
        <begin position="33"/>
        <end position="60"/>
    </location>
</feature>
<keyword evidence="5" id="KW-0472">Membrane</keyword>
<name>A0ABP0M1J5_9DINO</name>
<keyword evidence="2" id="KW-0378">Hydrolase</keyword>
<feature type="region of interest" description="Disordered" evidence="4">
    <location>
        <begin position="1"/>
        <end position="69"/>
    </location>
</feature>
<feature type="compositionally biased region" description="Basic and acidic residues" evidence="4">
    <location>
        <begin position="203"/>
        <end position="243"/>
    </location>
</feature>
<feature type="coiled-coil region" evidence="3">
    <location>
        <begin position="69"/>
        <end position="99"/>
    </location>
</feature>
<comment type="caution">
    <text evidence="7">The sequence shown here is derived from an EMBL/GenBank/DDBJ whole genome shotgun (WGS) entry which is preliminary data.</text>
</comment>